<evidence type="ECO:0000256" key="5">
    <source>
        <dbReference type="ARBA" id="ARBA00022679"/>
    </source>
</evidence>
<keyword evidence="7 10" id="KW-0443">Lipid metabolism</keyword>
<comment type="subcellular location">
    <subcellularLocation>
        <location evidence="10">Cytoplasm</location>
    </subcellularLocation>
</comment>
<gene>
    <name evidence="10" type="primary">fabH</name>
    <name evidence="13" type="ORF">E6K78_00825</name>
</gene>
<comment type="domain">
    <text evidence="10">The last Arg residue of the ACP-binding site is essential for the weak association between ACP/AcpP and FabH.</text>
</comment>
<dbReference type="GO" id="GO:0005737">
    <property type="term" value="C:cytoplasm"/>
    <property type="evidence" value="ECO:0007669"/>
    <property type="project" value="UniProtKB-SubCell"/>
</dbReference>
<comment type="pathway">
    <text evidence="1 10">Lipid metabolism; fatty acid biosynthesis.</text>
</comment>
<keyword evidence="10" id="KW-0511">Multifunctional enzyme</keyword>
<feature type="active site" evidence="10">
    <location>
        <position position="273"/>
    </location>
</feature>
<evidence type="ECO:0000256" key="9">
    <source>
        <dbReference type="ARBA" id="ARBA00051096"/>
    </source>
</evidence>
<feature type="active site" evidence="10">
    <location>
        <position position="103"/>
    </location>
</feature>
<dbReference type="CDD" id="cd00830">
    <property type="entry name" value="KAS_III"/>
    <property type="match status" value="1"/>
</dbReference>
<dbReference type="InterPro" id="IPR016039">
    <property type="entry name" value="Thiolase-like"/>
</dbReference>
<dbReference type="Pfam" id="PF08541">
    <property type="entry name" value="ACP_syn_III_C"/>
    <property type="match status" value="1"/>
</dbReference>
<dbReference type="UniPathway" id="UPA00094"/>
<keyword evidence="4 10" id="KW-0444">Lipid biosynthesis</keyword>
<dbReference type="InterPro" id="IPR013747">
    <property type="entry name" value="ACP_syn_III_C"/>
</dbReference>
<evidence type="ECO:0000256" key="8">
    <source>
        <dbReference type="ARBA" id="ARBA00023160"/>
    </source>
</evidence>
<evidence type="ECO:0000259" key="12">
    <source>
        <dbReference type="Pfam" id="PF08545"/>
    </source>
</evidence>
<dbReference type="InterPro" id="IPR004655">
    <property type="entry name" value="FabH"/>
</dbReference>
<evidence type="ECO:0000256" key="1">
    <source>
        <dbReference type="ARBA" id="ARBA00005194"/>
    </source>
</evidence>
<dbReference type="PANTHER" id="PTHR43091:SF1">
    <property type="entry name" value="BETA-KETOACYL-[ACYL-CARRIER-PROTEIN] SYNTHASE III, CHLOROPLASTIC"/>
    <property type="match status" value="1"/>
</dbReference>
<dbReference type="Proteomes" id="UP000316609">
    <property type="component" value="Unassembled WGS sequence"/>
</dbReference>
<dbReference type="GO" id="GO:0006633">
    <property type="term" value="P:fatty acid biosynthetic process"/>
    <property type="evidence" value="ECO:0007669"/>
    <property type="project" value="UniProtKB-UniRule"/>
</dbReference>
<feature type="domain" description="Beta-ketoacyl-[acyl-carrier-protein] synthase III C-terminal" evidence="11">
    <location>
        <begin position="227"/>
        <end position="316"/>
    </location>
</feature>
<comment type="caution">
    <text evidence="13">The sequence shown here is derived from an EMBL/GenBank/DDBJ whole genome shotgun (WGS) entry which is preliminary data.</text>
</comment>
<dbReference type="AlphaFoldDB" id="A0A538TYG9"/>
<evidence type="ECO:0000256" key="2">
    <source>
        <dbReference type="ARBA" id="ARBA00008642"/>
    </source>
</evidence>
<dbReference type="InterPro" id="IPR013751">
    <property type="entry name" value="ACP_syn_III_N"/>
</dbReference>
<feature type="domain" description="Beta-ketoacyl-[acyl-carrier-protein] synthase III N-terminal" evidence="12">
    <location>
        <begin position="97"/>
        <end position="175"/>
    </location>
</feature>
<dbReference type="NCBIfam" id="NF006829">
    <property type="entry name" value="PRK09352.1"/>
    <property type="match status" value="1"/>
</dbReference>
<keyword evidence="6 10" id="KW-0276">Fatty acid metabolism</keyword>
<comment type="similarity">
    <text evidence="2 10">Belongs to the thiolase-like superfamily. FabH family.</text>
</comment>
<protein>
    <recommendedName>
        <fullName evidence="3 10">Beta-ketoacyl-[acyl-carrier-protein] synthase III</fullName>
        <shortName evidence="10">Beta-ketoacyl-ACP synthase III</shortName>
        <shortName evidence="10">KAS III</shortName>
        <ecNumber evidence="3 10">2.3.1.180</ecNumber>
    </recommendedName>
    <alternativeName>
        <fullName evidence="10">3-oxoacyl-[acyl-carrier-protein] synthase 3</fullName>
    </alternativeName>
    <alternativeName>
        <fullName evidence="10">3-oxoacyl-[acyl-carrier-protein] synthase III</fullName>
    </alternativeName>
</protein>
<dbReference type="PANTHER" id="PTHR43091">
    <property type="entry name" value="3-OXOACYL-[ACYL-CARRIER-PROTEIN] SYNTHASE"/>
    <property type="match status" value="1"/>
</dbReference>
<dbReference type="EC" id="2.3.1.180" evidence="3 10"/>
<sequence length="340" mass="35819">MYVPERVLTNLDFEKMVDTSDEWILERTGIRERRIAAPHQASSDLALHASERALAMAGITADDVDQIVIATTTPDRFLPSCACTLQQKLGASRAAAYDVFAACTGFVYGLGIARGVIGARIADTVLVVGVETLSRIVDYTDRNTCVLFGDGAGAAVVRPCDPDVGVLSVSMHSDGALGEVLVIPAGGSARPASVETVQAREHAIQMQGKKLFPFAVRSMEDSLRESLAEAGLGASDLDLVVPHQANLRIIDAVRERLDLPQEKMLINIERYGNTSSASIPILLDEAVNAGRLKLGDIVGLSAFGGGATWGSCVMRWTMARKGAPASTASVSGAAAAVPQS</sequence>
<dbReference type="FunFam" id="3.40.47.10:FF:000004">
    <property type="entry name" value="3-oxoacyl-[acyl-carrier-protein] synthase 3"/>
    <property type="match status" value="1"/>
</dbReference>
<evidence type="ECO:0000256" key="10">
    <source>
        <dbReference type="HAMAP-Rule" id="MF_01815"/>
    </source>
</evidence>
<comment type="function">
    <text evidence="10">Catalyzes the condensation reaction of fatty acid synthesis by the addition to an acyl acceptor of two carbons from malonyl-ACP. Catalyzes the first condensation reaction which initiates fatty acid synthesis and may therefore play a role in governing the total rate of fatty acid production. Possesses both acetoacetyl-ACP synthase and acetyl transacylase activities. Its substrate specificity determines the biosynthesis of branched-chain and/or straight-chain of fatty acids.</text>
</comment>
<feature type="region of interest" description="ACP-binding" evidence="10">
    <location>
        <begin position="244"/>
        <end position="248"/>
    </location>
</feature>
<evidence type="ECO:0000256" key="4">
    <source>
        <dbReference type="ARBA" id="ARBA00022516"/>
    </source>
</evidence>
<comment type="subunit">
    <text evidence="10">Homodimer.</text>
</comment>
<dbReference type="Gene3D" id="3.40.47.10">
    <property type="match status" value="1"/>
</dbReference>
<comment type="catalytic activity">
    <reaction evidence="9">
        <text>malonyl-[ACP] + acetyl-CoA + H(+) = 3-oxobutanoyl-[ACP] + CO2 + CoA</text>
        <dbReference type="Rhea" id="RHEA:12080"/>
        <dbReference type="Rhea" id="RHEA-COMP:9623"/>
        <dbReference type="Rhea" id="RHEA-COMP:9625"/>
        <dbReference type="ChEBI" id="CHEBI:15378"/>
        <dbReference type="ChEBI" id="CHEBI:16526"/>
        <dbReference type="ChEBI" id="CHEBI:57287"/>
        <dbReference type="ChEBI" id="CHEBI:57288"/>
        <dbReference type="ChEBI" id="CHEBI:78449"/>
        <dbReference type="ChEBI" id="CHEBI:78450"/>
        <dbReference type="EC" id="2.3.1.180"/>
    </reaction>
    <physiologicalReaction direction="left-to-right" evidence="9">
        <dbReference type="Rhea" id="RHEA:12081"/>
    </physiologicalReaction>
</comment>
<evidence type="ECO:0000313" key="14">
    <source>
        <dbReference type="Proteomes" id="UP000316609"/>
    </source>
</evidence>
<keyword evidence="8 10" id="KW-0275">Fatty acid biosynthesis</keyword>
<evidence type="ECO:0000256" key="7">
    <source>
        <dbReference type="ARBA" id="ARBA00023098"/>
    </source>
</evidence>
<reference evidence="13 14" key="1">
    <citation type="journal article" date="2019" name="Nat. Microbiol.">
        <title>Mediterranean grassland soil C-N compound turnover is dependent on rainfall and depth, and is mediated by genomically divergent microorganisms.</title>
        <authorList>
            <person name="Diamond S."/>
            <person name="Andeer P.F."/>
            <person name="Li Z."/>
            <person name="Crits-Christoph A."/>
            <person name="Burstein D."/>
            <person name="Anantharaman K."/>
            <person name="Lane K.R."/>
            <person name="Thomas B.C."/>
            <person name="Pan C."/>
            <person name="Northen T.R."/>
            <person name="Banfield J.F."/>
        </authorList>
    </citation>
    <scope>NUCLEOTIDE SEQUENCE [LARGE SCALE GENOMIC DNA]</scope>
    <source>
        <strain evidence="13">WS_8</strain>
    </source>
</reference>
<accession>A0A538TYG9</accession>
<feature type="active site" evidence="10">
    <location>
        <position position="243"/>
    </location>
</feature>
<dbReference type="GO" id="GO:0033818">
    <property type="term" value="F:beta-ketoacyl-acyl-carrier-protein synthase III activity"/>
    <property type="evidence" value="ECO:0007669"/>
    <property type="project" value="UniProtKB-UniRule"/>
</dbReference>
<keyword evidence="5 10" id="KW-0808">Transferase</keyword>
<evidence type="ECO:0000313" key="13">
    <source>
        <dbReference type="EMBL" id="TMQ68569.1"/>
    </source>
</evidence>
<evidence type="ECO:0000256" key="6">
    <source>
        <dbReference type="ARBA" id="ARBA00022832"/>
    </source>
</evidence>
<evidence type="ECO:0000256" key="3">
    <source>
        <dbReference type="ARBA" id="ARBA00012333"/>
    </source>
</evidence>
<dbReference type="EMBL" id="VBOY01000007">
    <property type="protein sequence ID" value="TMQ68569.1"/>
    <property type="molecule type" value="Genomic_DNA"/>
</dbReference>
<proteinExistence type="inferred from homology"/>
<keyword evidence="10" id="KW-0012">Acyltransferase</keyword>
<evidence type="ECO:0000259" key="11">
    <source>
        <dbReference type="Pfam" id="PF08541"/>
    </source>
</evidence>
<dbReference type="Pfam" id="PF08545">
    <property type="entry name" value="ACP_syn_III"/>
    <property type="match status" value="1"/>
</dbReference>
<dbReference type="HAMAP" id="MF_01815">
    <property type="entry name" value="FabH"/>
    <property type="match status" value="1"/>
</dbReference>
<keyword evidence="10" id="KW-0963">Cytoplasm</keyword>
<dbReference type="GO" id="GO:0004315">
    <property type="term" value="F:3-oxoacyl-[acyl-carrier-protein] synthase activity"/>
    <property type="evidence" value="ECO:0007669"/>
    <property type="project" value="InterPro"/>
</dbReference>
<name>A0A538TYG9_UNCEI</name>
<organism evidence="13 14">
    <name type="scientific">Eiseniibacteriota bacterium</name>
    <dbReference type="NCBI Taxonomy" id="2212470"/>
    <lineage>
        <taxon>Bacteria</taxon>
        <taxon>Candidatus Eiseniibacteriota</taxon>
    </lineage>
</organism>
<dbReference type="NCBIfam" id="TIGR00747">
    <property type="entry name" value="fabH"/>
    <property type="match status" value="1"/>
</dbReference>
<dbReference type="SUPFAM" id="SSF53901">
    <property type="entry name" value="Thiolase-like"/>
    <property type="match status" value="1"/>
</dbReference>